<evidence type="ECO:0000256" key="1">
    <source>
        <dbReference type="ARBA" id="ARBA00004651"/>
    </source>
</evidence>
<dbReference type="PANTHER" id="PTHR43568">
    <property type="entry name" value="P PROTEIN"/>
    <property type="match status" value="1"/>
</dbReference>
<keyword evidence="5 8" id="KW-0812">Transmembrane</keyword>
<accession>A0A398CVC7</accession>
<keyword evidence="11" id="KW-1185">Reference proteome</keyword>
<feature type="transmembrane region" description="Helical" evidence="8">
    <location>
        <begin position="171"/>
        <end position="194"/>
    </location>
</feature>
<dbReference type="PRINTS" id="PR00758">
    <property type="entry name" value="ARSENICPUMP"/>
</dbReference>
<comment type="subcellular location">
    <subcellularLocation>
        <location evidence="1">Cell membrane</location>
        <topology evidence="1">Multi-pass membrane protein</topology>
    </subcellularLocation>
</comment>
<dbReference type="AlphaFoldDB" id="A0A398CVC7"/>
<keyword evidence="4" id="KW-1003">Cell membrane</keyword>
<feature type="transmembrane region" description="Helical" evidence="8">
    <location>
        <begin position="343"/>
        <end position="364"/>
    </location>
</feature>
<feature type="transmembrane region" description="Helical" evidence="8">
    <location>
        <begin position="221"/>
        <end position="240"/>
    </location>
</feature>
<dbReference type="InterPro" id="IPR051475">
    <property type="entry name" value="Diverse_Ion_Transporter"/>
</dbReference>
<protein>
    <recommendedName>
        <fullName evidence="9">Citrate transporter-like domain-containing protein</fullName>
    </recommendedName>
</protein>
<keyword evidence="7 8" id="KW-0472">Membrane</keyword>
<dbReference type="GO" id="GO:0005886">
    <property type="term" value="C:plasma membrane"/>
    <property type="evidence" value="ECO:0007669"/>
    <property type="project" value="UniProtKB-SubCell"/>
</dbReference>
<sequence length="423" mass="45579">MAPQIISLSIFVVVYAFIIFNVLPRSSVSLVGAFLLVILGVLEPREIVTLVNWDAIGLIFGMFILVRMLTDSGFFDFLSVKVLKLTKGVPINILIAFALLTGLLAAFMDSITVLLFMTALSITIAKKLKMSAIPFVLSQITAANIGGSATLMGDPPNIILGTGLGITLVQFVKYLAPISILILVLNTLYFVLFYKKMFKQSENVDTDYLKNLNPREHVKDLYMMIASIVSFLVAIVLLILHEKINLPVAYAGLIGASLGLVLNGKKVANIWESIDWEVLMFFTTLFIIIGSLEKTGVIASISKGIVDVSKGSSLLTKGILLWMSGILSGFIDNVPFAASMVPVVKLLAPASTVSLLSMGLIVSFGTDVGGNFTPIGASANVVGLSILSKAGVDVEWKEYLKAVVPITFINILVAGVLFSLFYK</sequence>
<feature type="transmembrane region" description="Helical" evidence="8">
    <location>
        <begin position="274"/>
        <end position="292"/>
    </location>
</feature>
<evidence type="ECO:0000256" key="6">
    <source>
        <dbReference type="ARBA" id="ARBA00022989"/>
    </source>
</evidence>
<evidence type="ECO:0000256" key="2">
    <source>
        <dbReference type="ARBA" id="ARBA00009843"/>
    </source>
</evidence>
<gene>
    <name evidence="10" type="ORF">SMC7_01145</name>
</gene>
<keyword evidence="6 8" id="KW-1133">Transmembrane helix</keyword>
<feature type="transmembrane region" description="Helical" evidence="8">
    <location>
        <begin position="132"/>
        <end position="151"/>
    </location>
</feature>
<feature type="transmembrane region" description="Helical" evidence="8">
    <location>
        <begin position="246"/>
        <end position="262"/>
    </location>
</feature>
<feature type="transmembrane region" description="Helical" evidence="8">
    <location>
        <begin position="402"/>
        <end position="422"/>
    </location>
</feature>
<evidence type="ECO:0000256" key="5">
    <source>
        <dbReference type="ARBA" id="ARBA00022692"/>
    </source>
</evidence>
<feature type="transmembrane region" description="Helical" evidence="8">
    <location>
        <begin position="89"/>
        <end position="120"/>
    </location>
</feature>
<dbReference type="InterPro" id="IPR004680">
    <property type="entry name" value="Cit_transptr-like_dom"/>
</dbReference>
<dbReference type="InterPro" id="IPR000802">
    <property type="entry name" value="Arsenical_pump_ArsB"/>
</dbReference>
<proteinExistence type="inferred from homology"/>
<dbReference type="RefSeq" id="WP_119088545.1">
    <property type="nucleotide sequence ID" value="NZ_QXIS01000006.1"/>
</dbReference>
<feature type="domain" description="Citrate transporter-like" evidence="9">
    <location>
        <begin position="15"/>
        <end position="356"/>
    </location>
</feature>
<evidence type="ECO:0000256" key="7">
    <source>
        <dbReference type="ARBA" id="ARBA00023136"/>
    </source>
</evidence>
<dbReference type="Proteomes" id="UP000266328">
    <property type="component" value="Unassembled WGS sequence"/>
</dbReference>
<evidence type="ECO:0000256" key="3">
    <source>
        <dbReference type="ARBA" id="ARBA00022448"/>
    </source>
</evidence>
<evidence type="ECO:0000256" key="8">
    <source>
        <dbReference type="SAM" id="Phobius"/>
    </source>
</evidence>
<organism evidence="10 11">
    <name type="scientific">Candidatus Cryosericum terrychapinii</name>
    <dbReference type="NCBI Taxonomy" id="2290919"/>
    <lineage>
        <taxon>Bacteria</taxon>
        <taxon>Pseudomonadati</taxon>
        <taxon>Caldisericota/Cryosericota group</taxon>
        <taxon>Candidatus Cryosericota</taxon>
        <taxon>Candidatus Cryosericia</taxon>
        <taxon>Candidatus Cryosericales</taxon>
        <taxon>Candidatus Cryosericaceae</taxon>
        <taxon>Candidatus Cryosericum</taxon>
    </lineage>
</organism>
<evidence type="ECO:0000256" key="4">
    <source>
        <dbReference type="ARBA" id="ARBA00022475"/>
    </source>
</evidence>
<evidence type="ECO:0000313" key="11">
    <source>
        <dbReference type="Proteomes" id="UP000266328"/>
    </source>
</evidence>
<feature type="transmembrane region" description="Helical" evidence="8">
    <location>
        <begin position="51"/>
        <end position="69"/>
    </location>
</feature>
<dbReference type="Pfam" id="PF03600">
    <property type="entry name" value="CitMHS"/>
    <property type="match status" value="1"/>
</dbReference>
<dbReference type="PANTHER" id="PTHR43568:SF1">
    <property type="entry name" value="P PROTEIN"/>
    <property type="match status" value="1"/>
</dbReference>
<dbReference type="GO" id="GO:0015105">
    <property type="term" value="F:arsenite transmembrane transporter activity"/>
    <property type="evidence" value="ECO:0007669"/>
    <property type="project" value="InterPro"/>
</dbReference>
<keyword evidence="3" id="KW-0813">Transport</keyword>
<name>A0A398CVC7_9BACT</name>
<reference evidence="10 11" key="1">
    <citation type="submission" date="2018-09" db="EMBL/GenBank/DDBJ databases">
        <title>Discovery and Ecogenomic Context for Candidatus Cryosericales, a Global Caldiserica Order Active in Thawing Permafrost.</title>
        <authorList>
            <person name="Martinez M.A."/>
            <person name="Woodcroft B.J."/>
            <person name="Ignacio Espinoza J.C."/>
            <person name="Zayed A."/>
            <person name="Singleton C.M."/>
            <person name="Boyd J."/>
            <person name="Li Y.-F."/>
            <person name="Purvine S."/>
            <person name="Maughan H."/>
            <person name="Hodgkins S.B."/>
            <person name="Anderson D."/>
            <person name="Sederholm M."/>
            <person name="Temperton B."/>
            <person name="Saleska S.R."/>
            <person name="Tyson G.W."/>
            <person name="Rich V.I."/>
        </authorList>
    </citation>
    <scope>NUCLEOTIDE SEQUENCE [LARGE SCALE GENOMIC DNA]</scope>
    <source>
        <strain evidence="10 11">SMC7</strain>
    </source>
</reference>
<evidence type="ECO:0000313" key="10">
    <source>
        <dbReference type="EMBL" id="RIE06642.1"/>
    </source>
</evidence>
<evidence type="ECO:0000259" key="9">
    <source>
        <dbReference type="Pfam" id="PF03600"/>
    </source>
</evidence>
<feature type="transmembrane region" description="Helical" evidence="8">
    <location>
        <begin position="6"/>
        <end position="39"/>
    </location>
</feature>
<dbReference type="EMBL" id="QXIS01000006">
    <property type="protein sequence ID" value="RIE06642.1"/>
    <property type="molecule type" value="Genomic_DNA"/>
</dbReference>
<comment type="similarity">
    <text evidence="2">Belongs to the CitM (TC 2.A.11) transporter family.</text>
</comment>
<feature type="transmembrane region" description="Helical" evidence="8">
    <location>
        <begin position="312"/>
        <end position="331"/>
    </location>
</feature>
<comment type="caution">
    <text evidence="10">The sequence shown here is derived from an EMBL/GenBank/DDBJ whole genome shotgun (WGS) entry which is preliminary data.</text>
</comment>
<dbReference type="OrthoDB" id="9765532at2"/>